<feature type="chain" id="PRO_5046564871" evidence="2">
    <location>
        <begin position="30"/>
        <end position="337"/>
    </location>
</feature>
<dbReference type="RefSeq" id="WP_250194275.1">
    <property type="nucleotide sequence ID" value="NZ_CP097635.1"/>
</dbReference>
<evidence type="ECO:0000256" key="2">
    <source>
        <dbReference type="SAM" id="SignalP"/>
    </source>
</evidence>
<dbReference type="SUPFAM" id="SSF53850">
    <property type="entry name" value="Periplasmic binding protein-like II"/>
    <property type="match status" value="1"/>
</dbReference>
<dbReference type="PANTHER" id="PTHR42928">
    <property type="entry name" value="TRICARBOXYLATE-BINDING PROTEIN"/>
    <property type="match status" value="1"/>
</dbReference>
<dbReference type="Gene3D" id="3.40.190.150">
    <property type="entry name" value="Bordetella uptake gene, domain 1"/>
    <property type="match status" value="1"/>
</dbReference>
<name>A0ABY4S0J5_AQUTE</name>
<feature type="signal peptide" evidence="2">
    <location>
        <begin position="1"/>
        <end position="29"/>
    </location>
</feature>
<comment type="similarity">
    <text evidence="1">Belongs to the UPF0065 (bug) family.</text>
</comment>
<keyword evidence="4" id="KW-1185">Reference proteome</keyword>
<accession>A0ABY4S0J5</accession>
<dbReference type="InterPro" id="IPR042100">
    <property type="entry name" value="Bug_dom1"/>
</dbReference>
<dbReference type="PANTHER" id="PTHR42928:SF5">
    <property type="entry name" value="BLR1237 PROTEIN"/>
    <property type="match status" value="1"/>
</dbReference>
<evidence type="ECO:0000313" key="3">
    <source>
        <dbReference type="EMBL" id="URI06010.1"/>
    </source>
</evidence>
<dbReference type="InterPro" id="IPR005064">
    <property type="entry name" value="BUG"/>
</dbReference>
<organism evidence="3 4">
    <name type="scientific">Aquincola tertiaricarbonis</name>
    <dbReference type="NCBI Taxonomy" id="391953"/>
    <lineage>
        <taxon>Bacteria</taxon>
        <taxon>Pseudomonadati</taxon>
        <taxon>Pseudomonadota</taxon>
        <taxon>Betaproteobacteria</taxon>
        <taxon>Burkholderiales</taxon>
        <taxon>Sphaerotilaceae</taxon>
        <taxon>Aquincola</taxon>
    </lineage>
</organism>
<dbReference type="Proteomes" id="UP001056201">
    <property type="component" value="Chromosome 1"/>
</dbReference>
<reference evidence="3" key="1">
    <citation type="submission" date="2022-05" db="EMBL/GenBank/DDBJ databases">
        <title>An RpoN-dependent PEP-CTERM gene is involved in floc formation of an Aquincola tertiaricarbonis strain.</title>
        <authorList>
            <person name="Qiu D."/>
            <person name="Xia M."/>
        </authorList>
    </citation>
    <scope>NUCLEOTIDE SEQUENCE</scope>
    <source>
        <strain evidence="3">RN12</strain>
    </source>
</reference>
<evidence type="ECO:0000256" key="1">
    <source>
        <dbReference type="ARBA" id="ARBA00006987"/>
    </source>
</evidence>
<proteinExistence type="inferred from homology"/>
<dbReference type="EMBL" id="CP097635">
    <property type="protein sequence ID" value="URI06010.1"/>
    <property type="molecule type" value="Genomic_DNA"/>
</dbReference>
<gene>
    <name evidence="3" type="ORF">MW290_08685</name>
</gene>
<evidence type="ECO:0000313" key="4">
    <source>
        <dbReference type="Proteomes" id="UP001056201"/>
    </source>
</evidence>
<dbReference type="Pfam" id="PF03401">
    <property type="entry name" value="TctC"/>
    <property type="match status" value="1"/>
</dbReference>
<keyword evidence="2" id="KW-0732">Signal</keyword>
<dbReference type="CDD" id="cd07012">
    <property type="entry name" value="PBP2_Bug_TTT"/>
    <property type="match status" value="1"/>
</dbReference>
<dbReference type="PIRSF" id="PIRSF017082">
    <property type="entry name" value="YflP"/>
    <property type="match status" value="1"/>
</dbReference>
<protein>
    <submittedName>
        <fullName evidence="3">Tripartite tricarboxylate transporter substrate binding protein</fullName>
    </submittedName>
</protein>
<dbReference type="Gene3D" id="3.40.190.10">
    <property type="entry name" value="Periplasmic binding protein-like II"/>
    <property type="match status" value="1"/>
</dbReference>
<sequence length="337" mass="35104">MIKLKAVSRRAAAGLLVGTLALGTHGAGAQPATPAEAWPSRPVTLVVPYAAGSNPDVLGRYLATELAQRLKGNFIVDNVSGAGGAIGTARAAAAKPDGYTFVLGVESTILLAPLVRPTTTRYDGLRDLSPVVRVGTAPLVLVGKPELPARNLAELLALIRAKPDGFSYGTSGIGTSLHLAGELFMQSAGVSMQHIPYAVSTQIMTDLQGNQLDLAVLPAGSVLQHLRAGKLKAYAVTTASRSPLLPDVPTAAEQPGVKPLDVSVWFGVFAPAGAPAPVMAQMQQALMAALSTEDARRRLQELGIEAAPAPADAFARFLVTNRDQFARLITAKKINLE</sequence>